<comment type="subcellular location">
    <subcellularLocation>
        <location evidence="2">Cytoplasmic vesicle</location>
        <location evidence="2">COPI-coated vesicle membrane</location>
        <topology evidence="2">Peripheral membrane protein</topology>
        <orientation evidence="2">Cytoplasmic side</orientation>
    </subcellularLocation>
    <subcellularLocation>
        <location evidence="1">Golgi apparatus membrane</location>
        <topology evidence="1">Peripheral membrane protein</topology>
        <orientation evidence="1">Cytoplasmic side</orientation>
    </subcellularLocation>
</comment>
<dbReference type="GO" id="GO:0000139">
    <property type="term" value="C:Golgi membrane"/>
    <property type="evidence" value="ECO:0007669"/>
    <property type="project" value="UniProtKB-SubCell"/>
</dbReference>
<name>A0A814L0Q3_9BILA</name>
<keyword evidence="9" id="KW-0333">Golgi apparatus</keyword>
<keyword evidence="6" id="KW-0963">Cytoplasm</keyword>
<dbReference type="GO" id="GO:0016266">
    <property type="term" value="P:protein O-linked glycosylation via N-acetyl-galactosamine"/>
    <property type="evidence" value="ECO:0007669"/>
    <property type="project" value="TreeGrafter"/>
</dbReference>
<dbReference type="InterPro" id="IPR002495">
    <property type="entry name" value="Glyco_trans_8"/>
</dbReference>
<keyword evidence="17" id="KW-1185">Reference proteome</keyword>
<keyword evidence="5" id="KW-0813">Transport</keyword>
<dbReference type="PANTHER" id="PTHR46612:SF1">
    <property type="entry name" value="XYLOSIDE XYLOSYLTRANSFERASE 1"/>
    <property type="match status" value="1"/>
</dbReference>
<evidence type="ECO:0000256" key="3">
    <source>
        <dbReference type="ARBA" id="ARBA00006972"/>
    </source>
</evidence>
<organism evidence="15 17">
    <name type="scientific">Didymodactylos carnosus</name>
    <dbReference type="NCBI Taxonomy" id="1234261"/>
    <lineage>
        <taxon>Eukaryota</taxon>
        <taxon>Metazoa</taxon>
        <taxon>Spiralia</taxon>
        <taxon>Gnathifera</taxon>
        <taxon>Rotifera</taxon>
        <taxon>Eurotatoria</taxon>
        <taxon>Bdelloidea</taxon>
        <taxon>Philodinida</taxon>
        <taxon>Philodinidae</taxon>
        <taxon>Didymodactylos</taxon>
    </lineage>
</organism>
<proteinExistence type="inferred from homology"/>
<dbReference type="OrthoDB" id="411524at2759"/>
<evidence type="ECO:0000256" key="11">
    <source>
        <dbReference type="ARBA" id="ARBA00023329"/>
    </source>
</evidence>
<dbReference type="GO" id="GO:0016192">
    <property type="term" value="P:vesicle-mediated transport"/>
    <property type="evidence" value="ECO:0007669"/>
    <property type="project" value="UniProtKB-KW"/>
</dbReference>
<evidence type="ECO:0000256" key="10">
    <source>
        <dbReference type="ARBA" id="ARBA00023136"/>
    </source>
</evidence>
<evidence type="ECO:0000256" key="2">
    <source>
        <dbReference type="ARBA" id="ARBA00004347"/>
    </source>
</evidence>
<evidence type="ECO:0000256" key="12">
    <source>
        <dbReference type="ARBA" id="ARBA00045555"/>
    </source>
</evidence>
<keyword evidence="8" id="KW-0653">Protein transport</keyword>
<comment type="similarity">
    <text evidence="3">Belongs to the adaptor complexes small subunit family.</text>
</comment>
<keyword evidence="10" id="KW-0472">Membrane</keyword>
<reference evidence="15" key="1">
    <citation type="submission" date="2021-02" db="EMBL/GenBank/DDBJ databases">
        <authorList>
            <person name="Nowell W R."/>
        </authorList>
    </citation>
    <scope>NUCLEOTIDE SEQUENCE</scope>
</reference>
<evidence type="ECO:0000313" key="17">
    <source>
        <dbReference type="Proteomes" id="UP000663829"/>
    </source>
</evidence>
<keyword evidence="7" id="KW-0931">ER-Golgi transport</keyword>
<dbReference type="GO" id="GO:0030663">
    <property type="term" value="C:COPI-coated vesicle membrane"/>
    <property type="evidence" value="ECO:0007669"/>
    <property type="project" value="UniProtKB-SubCell"/>
</dbReference>
<dbReference type="Proteomes" id="UP000681722">
    <property type="component" value="Unassembled WGS sequence"/>
</dbReference>
<evidence type="ECO:0000256" key="13">
    <source>
        <dbReference type="ARBA" id="ARBA00075766"/>
    </source>
</evidence>
<evidence type="ECO:0000256" key="8">
    <source>
        <dbReference type="ARBA" id="ARBA00022927"/>
    </source>
</evidence>
<dbReference type="SUPFAM" id="SSF64356">
    <property type="entry name" value="SNARE-like"/>
    <property type="match status" value="1"/>
</dbReference>
<dbReference type="SUPFAM" id="SSF53448">
    <property type="entry name" value="Nucleotide-diphospho-sugar transferases"/>
    <property type="match status" value="1"/>
</dbReference>
<keyword evidence="11" id="KW-0968">Cytoplasmic vesicle</keyword>
<evidence type="ECO:0000256" key="9">
    <source>
        <dbReference type="ARBA" id="ARBA00023034"/>
    </source>
</evidence>
<evidence type="ECO:0000259" key="14">
    <source>
        <dbReference type="Pfam" id="PF01217"/>
    </source>
</evidence>
<evidence type="ECO:0000256" key="6">
    <source>
        <dbReference type="ARBA" id="ARBA00022490"/>
    </source>
</evidence>
<dbReference type="EMBL" id="CAJOBC010004444">
    <property type="protein sequence ID" value="CAF3827982.1"/>
    <property type="molecule type" value="Genomic_DNA"/>
</dbReference>
<accession>A0A814L0Q3</accession>
<dbReference type="Pfam" id="PF01501">
    <property type="entry name" value="Glyco_transf_8"/>
    <property type="match status" value="1"/>
</dbReference>
<evidence type="ECO:0000256" key="5">
    <source>
        <dbReference type="ARBA" id="ARBA00022448"/>
    </source>
</evidence>
<dbReference type="InterPro" id="IPR042465">
    <property type="entry name" value="XXLT1"/>
</dbReference>
<dbReference type="InterPro" id="IPR011012">
    <property type="entry name" value="Longin-like_dom_sf"/>
</dbReference>
<dbReference type="FunFam" id="3.30.450.60:FF:000013">
    <property type="entry name" value="Coatomer subunit zeta"/>
    <property type="match status" value="1"/>
</dbReference>
<dbReference type="GO" id="GO:0140560">
    <property type="term" value="F:xylosyl alpha-1,3-xylosyltransferase activity"/>
    <property type="evidence" value="ECO:0007669"/>
    <property type="project" value="TreeGrafter"/>
</dbReference>
<evidence type="ECO:0000256" key="7">
    <source>
        <dbReference type="ARBA" id="ARBA00022892"/>
    </source>
</evidence>
<evidence type="ECO:0000256" key="1">
    <source>
        <dbReference type="ARBA" id="ARBA00004255"/>
    </source>
</evidence>
<dbReference type="InterPro" id="IPR029044">
    <property type="entry name" value="Nucleotide-diphossugar_trans"/>
</dbReference>
<feature type="domain" description="AP complex mu/sigma subunit" evidence="14">
    <location>
        <begin position="8"/>
        <end position="146"/>
    </location>
</feature>
<dbReference type="PANTHER" id="PTHR46612">
    <property type="entry name" value="XYLOSIDE XYLOSYLTRANSFERASE 1"/>
    <property type="match status" value="1"/>
</dbReference>
<comment type="caution">
    <text evidence="15">The sequence shown here is derived from an EMBL/GenBank/DDBJ whole genome shotgun (WGS) entry which is preliminary data.</text>
</comment>
<dbReference type="GO" id="GO:0005789">
    <property type="term" value="C:endoplasmic reticulum membrane"/>
    <property type="evidence" value="ECO:0007669"/>
    <property type="project" value="TreeGrafter"/>
</dbReference>
<evidence type="ECO:0000256" key="4">
    <source>
        <dbReference type="ARBA" id="ARBA00011775"/>
    </source>
</evidence>
<dbReference type="Gene3D" id="3.90.550.10">
    <property type="entry name" value="Spore Coat Polysaccharide Biosynthesis Protein SpsA, Chain A"/>
    <property type="match status" value="1"/>
</dbReference>
<dbReference type="EMBL" id="CAJNOQ010004445">
    <property type="protein sequence ID" value="CAF1059465.1"/>
    <property type="molecule type" value="Genomic_DNA"/>
</dbReference>
<gene>
    <name evidence="15" type="ORF">GPM918_LOCUS16701</name>
    <name evidence="16" type="ORF">SRO942_LOCUS16700</name>
</gene>
<protein>
    <recommendedName>
        <fullName evidence="13">Zeta-coat protein</fullName>
    </recommendedName>
</protein>
<dbReference type="Proteomes" id="UP000663829">
    <property type="component" value="Unassembled WGS sequence"/>
</dbReference>
<dbReference type="AlphaFoldDB" id="A0A814L0Q3"/>
<comment type="subunit">
    <text evidence="4">Oligomeric complex that consists of at least the alpha, beta, beta', gamma, delta, epsilon and zeta subunits.</text>
</comment>
<evidence type="ECO:0000313" key="16">
    <source>
        <dbReference type="EMBL" id="CAF3827982.1"/>
    </source>
</evidence>
<dbReference type="GO" id="GO:0015031">
    <property type="term" value="P:protein transport"/>
    <property type="evidence" value="ECO:0007669"/>
    <property type="project" value="UniProtKB-KW"/>
</dbReference>
<dbReference type="Gene3D" id="3.30.450.60">
    <property type="match status" value="1"/>
</dbReference>
<sequence>MAPSLYVVKGIIILDHDGNRIMAKYYNQSFSSVKEQKEFEKSLFNKTHKGAGDVILLNNMTIVYRNNVDLLFYVMGSTDENELMLNAVLSCLYESLSTMLKKNVEKRLIYDNLDLVMLTIDEICDEGIILESDPIMIIQRVLLRQDDVSFGEQTVSQTLSTLSVFHPAFEMTDKPIDVVFTFTNANTHMENKFRTMITSLLKYSSGPLNLHVIGDNKSRLFVNQTLDNINTHALFKLNEIDINNVSNMKSVIIKKFMNYFSSQHKYYKDPLFFLSIVLHEIFPDSIKHVIMLDVDIKIRSDIFELYKLFNNFNETNIIGIARENQPVYRHLLYRYRQENPDTIIGGPPPYGLTGFNSGVLLLNLEKIRLSTLYNSYLSTIDDQIQFLIDKYYFVNSHLGDQDFYTLLSFEHPELFYILKCNWNRQLCSWWKDKGYEIVWNEYYDCNEKQIHIYHGNCNTQFPQDAYKDEL</sequence>
<dbReference type="InterPro" id="IPR022775">
    <property type="entry name" value="AP_mu_sigma_su"/>
</dbReference>
<dbReference type="CDD" id="cd14829">
    <property type="entry name" value="Zeta-COP"/>
    <property type="match status" value="1"/>
</dbReference>
<comment type="function">
    <text evidence="12">The coatomer is a cytosolic protein complex that binds to dilysine motifs and reversibly associates with Golgi non-clathrin-coated vesicles, which further mediate biosynthetic protein transport from the ER, via the Golgi up to the trans Golgi network. Coatomer complex is required for budding from Golgi membranes, and is essential for the retrograde Golgi-to-ER transport of dilysine-tagged proteins. The zeta subunit may be involved in regulating the coat assembly and, hence, the rate of biosynthetic protein transport due to its association-dissociation properties with the coatomer complex.</text>
</comment>
<evidence type="ECO:0000313" key="15">
    <source>
        <dbReference type="EMBL" id="CAF1059465.1"/>
    </source>
</evidence>
<dbReference type="Pfam" id="PF01217">
    <property type="entry name" value="Clat_adaptor_s"/>
    <property type="match status" value="1"/>
</dbReference>